<accession>A0ABD2MSV2</accession>
<comment type="caution">
    <text evidence="4">The sequence shown here is derived from an EMBL/GenBank/DDBJ whole genome shotgun (WGS) entry which is preliminary data.</text>
</comment>
<feature type="compositionally biased region" description="Polar residues" evidence="2">
    <location>
        <begin position="380"/>
        <end position="402"/>
    </location>
</feature>
<dbReference type="AlphaFoldDB" id="A0ABD2MSV2"/>
<dbReference type="EMBL" id="JABFTP020000021">
    <property type="protein sequence ID" value="KAL3269209.1"/>
    <property type="molecule type" value="Genomic_DNA"/>
</dbReference>
<sequence>MTNIQNEYMVKKLCSVLHQHVVHVSCSKSDVNVNKPSKMGNVTYSLKKARITKEYLRLKEIERASMSDSEEPPPIFASTRRTIEAPKLVEQTASEENIGSPYSVTMLLTNLFIFVFSLVFCSIAKFFATIICKFLRGSKEVPASQPKILEPLPISPMIGDYAKEPLNVTASESAIGEKKILTVESSCPNLTVKLGRHQTCQTLFHSFSSCKQEIFLKAECAKLREEIMCLHANSIKEHALLSRKLDSMAKEKRELSKRLTIVQKENQVAKNQLDELMEEKKMLQKKLENATKEFRVNTKTKKVALAKLEEISVTVDDLKRQLEQVTRDKQILQGKLEVLRNEYEQMQDRMRIMQLKEAGRMSEERTMAIEMDKAEKEDNLTATSGDNLSEQRSACHSSQSSLDQNVSKESVFLPYVISQTEVDMKNIQMKIAQLEKSLKEFSSCSDFRTETVGEMKAELDVKKSLTRPEKVENPEIQVTSSPSSPRIITPRNDVTCRKTYDEIKVQILRSALREKIKILENMKERGDESTTGAASEATTVEEEFEMSSEECVLSQRIVSNSLAFQKFLKNIGAEAKRVPIGDSKCNPELSP</sequence>
<evidence type="ECO:0000313" key="4">
    <source>
        <dbReference type="EMBL" id="KAL3269209.1"/>
    </source>
</evidence>
<evidence type="ECO:0000313" key="5">
    <source>
        <dbReference type="Proteomes" id="UP001516400"/>
    </source>
</evidence>
<keyword evidence="3" id="KW-1133">Transmembrane helix</keyword>
<keyword evidence="3" id="KW-0812">Transmembrane</keyword>
<evidence type="ECO:0000256" key="2">
    <source>
        <dbReference type="SAM" id="MobiDB-lite"/>
    </source>
</evidence>
<evidence type="ECO:0000256" key="1">
    <source>
        <dbReference type="SAM" id="Coils"/>
    </source>
</evidence>
<organism evidence="4 5">
    <name type="scientific">Cryptolaemus montrouzieri</name>
    <dbReference type="NCBI Taxonomy" id="559131"/>
    <lineage>
        <taxon>Eukaryota</taxon>
        <taxon>Metazoa</taxon>
        <taxon>Ecdysozoa</taxon>
        <taxon>Arthropoda</taxon>
        <taxon>Hexapoda</taxon>
        <taxon>Insecta</taxon>
        <taxon>Pterygota</taxon>
        <taxon>Neoptera</taxon>
        <taxon>Endopterygota</taxon>
        <taxon>Coleoptera</taxon>
        <taxon>Polyphaga</taxon>
        <taxon>Cucujiformia</taxon>
        <taxon>Coccinelloidea</taxon>
        <taxon>Coccinellidae</taxon>
        <taxon>Scymninae</taxon>
        <taxon>Scymnini</taxon>
        <taxon>Cryptolaemus</taxon>
    </lineage>
</organism>
<feature type="transmembrane region" description="Helical" evidence="3">
    <location>
        <begin position="111"/>
        <end position="135"/>
    </location>
</feature>
<keyword evidence="1" id="KW-0175">Coiled coil</keyword>
<dbReference type="Proteomes" id="UP001516400">
    <property type="component" value="Unassembled WGS sequence"/>
</dbReference>
<protein>
    <submittedName>
        <fullName evidence="4">Uncharacterized protein</fullName>
    </submittedName>
</protein>
<evidence type="ECO:0000256" key="3">
    <source>
        <dbReference type="SAM" id="Phobius"/>
    </source>
</evidence>
<gene>
    <name evidence="4" type="ORF">HHI36_008291</name>
</gene>
<proteinExistence type="predicted"/>
<feature type="region of interest" description="Disordered" evidence="2">
    <location>
        <begin position="372"/>
        <end position="402"/>
    </location>
</feature>
<name>A0ABD2MSV2_9CUCU</name>
<keyword evidence="5" id="KW-1185">Reference proteome</keyword>
<feature type="coiled-coil region" evidence="1">
    <location>
        <begin position="238"/>
        <end position="356"/>
    </location>
</feature>
<reference evidence="4 5" key="1">
    <citation type="journal article" date="2021" name="BMC Biol.">
        <title>Horizontally acquired antibacterial genes associated with adaptive radiation of ladybird beetles.</title>
        <authorList>
            <person name="Li H.S."/>
            <person name="Tang X.F."/>
            <person name="Huang Y.H."/>
            <person name="Xu Z.Y."/>
            <person name="Chen M.L."/>
            <person name="Du X.Y."/>
            <person name="Qiu B.Y."/>
            <person name="Chen P.T."/>
            <person name="Zhang W."/>
            <person name="Slipinski A."/>
            <person name="Escalona H.E."/>
            <person name="Waterhouse R.M."/>
            <person name="Zwick A."/>
            <person name="Pang H."/>
        </authorList>
    </citation>
    <scope>NUCLEOTIDE SEQUENCE [LARGE SCALE GENOMIC DNA]</scope>
    <source>
        <strain evidence="4">SYSU2018</strain>
    </source>
</reference>
<keyword evidence="3" id="KW-0472">Membrane</keyword>